<evidence type="ECO:0000256" key="3">
    <source>
        <dbReference type="ARBA" id="ARBA00022964"/>
    </source>
</evidence>
<dbReference type="InParanoid" id="A0A165M7E9"/>
<dbReference type="OrthoDB" id="27483at2759"/>
<organism evidence="7 8">
    <name type="scientific">Exidia glandulosa HHB12029</name>
    <dbReference type="NCBI Taxonomy" id="1314781"/>
    <lineage>
        <taxon>Eukaryota</taxon>
        <taxon>Fungi</taxon>
        <taxon>Dikarya</taxon>
        <taxon>Basidiomycota</taxon>
        <taxon>Agaricomycotina</taxon>
        <taxon>Agaricomycetes</taxon>
        <taxon>Auriculariales</taxon>
        <taxon>Exidiaceae</taxon>
        <taxon>Exidia</taxon>
    </lineage>
</organism>
<dbReference type="GO" id="GO:0051213">
    <property type="term" value="F:dioxygenase activity"/>
    <property type="evidence" value="ECO:0007669"/>
    <property type="project" value="UniProtKB-KW"/>
</dbReference>
<dbReference type="Gene3D" id="2.60.120.620">
    <property type="entry name" value="q2cbj1_9rhob like domain"/>
    <property type="match status" value="1"/>
</dbReference>
<proteinExistence type="predicted"/>
<evidence type="ECO:0000259" key="6">
    <source>
        <dbReference type="PROSITE" id="PS51471"/>
    </source>
</evidence>
<dbReference type="InterPro" id="IPR006620">
    <property type="entry name" value="Pro_4_hyd_alph"/>
</dbReference>
<dbReference type="SMART" id="SM00702">
    <property type="entry name" value="P4Hc"/>
    <property type="match status" value="1"/>
</dbReference>
<name>A0A165M7E9_EXIGL</name>
<dbReference type="InterPro" id="IPR044862">
    <property type="entry name" value="Pro_4_hyd_alph_FE2OG_OXY"/>
</dbReference>
<dbReference type="GO" id="GO:0016705">
    <property type="term" value="F:oxidoreductase activity, acting on paired donors, with incorporation or reduction of molecular oxygen"/>
    <property type="evidence" value="ECO:0007669"/>
    <property type="project" value="InterPro"/>
</dbReference>
<evidence type="ECO:0000256" key="2">
    <source>
        <dbReference type="ARBA" id="ARBA00022723"/>
    </source>
</evidence>
<keyword evidence="5" id="KW-0408">Iron</keyword>
<keyword evidence="2" id="KW-0479">Metal-binding</keyword>
<dbReference type="AlphaFoldDB" id="A0A165M7E9"/>
<evidence type="ECO:0000256" key="5">
    <source>
        <dbReference type="ARBA" id="ARBA00023004"/>
    </source>
</evidence>
<keyword evidence="4" id="KW-0560">Oxidoreductase</keyword>
<evidence type="ECO:0000313" key="8">
    <source>
        <dbReference type="Proteomes" id="UP000077266"/>
    </source>
</evidence>
<dbReference type="GO" id="GO:0031418">
    <property type="term" value="F:L-ascorbic acid binding"/>
    <property type="evidence" value="ECO:0007669"/>
    <property type="project" value="InterPro"/>
</dbReference>
<dbReference type="Pfam" id="PF13640">
    <property type="entry name" value="2OG-FeII_Oxy_3"/>
    <property type="match status" value="1"/>
</dbReference>
<dbReference type="GO" id="GO:0005506">
    <property type="term" value="F:iron ion binding"/>
    <property type="evidence" value="ECO:0007669"/>
    <property type="project" value="InterPro"/>
</dbReference>
<reference evidence="7 8" key="1">
    <citation type="journal article" date="2016" name="Mol. Biol. Evol.">
        <title>Comparative Genomics of Early-Diverging Mushroom-Forming Fungi Provides Insights into the Origins of Lignocellulose Decay Capabilities.</title>
        <authorList>
            <person name="Nagy L.G."/>
            <person name="Riley R."/>
            <person name="Tritt A."/>
            <person name="Adam C."/>
            <person name="Daum C."/>
            <person name="Floudas D."/>
            <person name="Sun H."/>
            <person name="Yadav J.S."/>
            <person name="Pangilinan J."/>
            <person name="Larsson K.H."/>
            <person name="Matsuura K."/>
            <person name="Barry K."/>
            <person name="Labutti K."/>
            <person name="Kuo R."/>
            <person name="Ohm R.A."/>
            <person name="Bhattacharya S.S."/>
            <person name="Shirouzu T."/>
            <person name="Yoshinaga Y."/>
            <person name="Martin F.M."/>
            <person name="Grigoriev I.V."/>
            <person name="Hibbett D.S."/>
        </authorList>
    </citation>
    <scope>NUCLEOTIDE SEQUENCE [LARGE SCALE GENOMIC DNA]</scope>
    <source>
        <strain evidence="7 8">HHB12029</strain>
    </source>
</reference>
<dbReference type="PANTHER" id="PTHR33099:SF11">
    <property type="entry name" value="FE2OG DIOXYGENASE DOMAIN-CONTAINING PROTEIN"/>
    <property type="match status" value="1"/>
</dbReference>
<keyword evidence="3" id="KW-0223">Dioxygenase</keyword>
<gene>
    <name evidence="7" type="ORF">EXIGLDRAFT_763099</name>
</gene>
<dbReference type="InterPro" id="IPR005123">
    <property type="entry name" value="Oxoglu/Fe-dep_dioxygenase_dom"/>
</dbReference>
<protein>
    <recommendedName>
        <fullName evidence="6">Fe2OG dioxygenase domain-containing protein</fullName>
    </recommendedName>
</protein>
<evidence type="ECO:0000313" key="7">
    <source>
        <dbReference type="EMBL" id="KZV98865.1"/>
    </source>
</evidence>
<dbReference type="STRING" id="1314781.A0A165M7E9"/>
<dbReference type="PROSITE" id="PS51471">
    <property type="entry name" value="FE2OG_OXY"/>
    <property type="match status" value="1"/>
</dbReference>
<dbReference type="Proteomes" id="UP000077266">
    <property type="component" value="Unassembled WGS sequence"/>
</dbReference>
<comment type="cofactor">
    <cofactor evidence="1">
        <name>L-ascorbate</name>
        <dbReference type="ChEBI" id="CHEBI:38290"/>
    </cofactor>
</comment>
<dbReference type="EMBL" id="KV425914">
    <property type="protein sequence ID" value="KZV98865.1"/>
    <property type="molecule type" value="Genomic_DNA"/>
</dbReference>
<dbReference type="PANTHER" id="PTHR33099">
    <property type="entry name" value="FE2OG DIOXYGENASE DOMAIN-CONTAINING PROTEIN"/>
    <property type="match status" value="1"/>
</dbReference>
<feature type="domain" description="Fe2OG dioxygenase" evidence="6">
    <location>
        <begin position="197"/>
        <end position="294"/>
    </location>
</feature>
<evidence type="ECO:0000256" key="1">
    <source>
        <dbReference type="ARBA" id="ARBA00001961"/>
    </source>
</evidence>
<sequence>MQYVDDHALQSLESSDAGAHPPLGDPLGADTLDWRTLPRFTDECPDPVESYYKGGPRWPIPPSMHPLGKLLSQVSLPKWWNFNDRRLSYNLGEVRLTSTSDDAPLGTIAALDLEALHSLLEPSHFGRGAETVYDEAVRKGLEVTAAKMHIKSWAGPPELSDTDWDLDAHQYSRRQTGQPDPFAALARDIQERMFPGRPVTLKLYKLALYKPGGHFQFHLDSTHADSHHGSLLVGCGISGYSSYEGGHLILRSEGEEAVFQLQAGEALAFYTDVLHAVSPVTYGTRATLQFDIYLEGSTGRDDESNDAAARINTVASVEAPATLASSRSNMGRIIEPVIENTKHGRPHPNDIRFNISNPNIDSSRPVPSVACTELMAEFVQRLTTVLQYGDSIPLAPPRTVVFLLSHVYRRMSIRPSYLKGADAALYNALMSSGELAVFLNPVMYNRYRYYYIDEENRDDSPTIVPCKPFAPPFTNDNPPTFAEPVLILDRGGEADLVVNDEISIGNDGCGEFWRYSAGAMFVTLAQNSSE</sequence>
<keyword evidence="8" id="KW-1185">Reference proteome</keyword>
<accession>A0A165M7E9</accession>
<evidence type="ECO:0000256" key="4">
    <source>
        <dbReference type="ARBA" id="ARBA00023002"/>
    </source>
</evidence>